<comment type="caution">
    <text evidence="9">The sequence shown here is derived from an EMBL/GenBank/DDBJ whole genome shotgun (WGS) entry which is preliminary data.</text>
</comment>
<evidence type="ECO:0000313" key="10">
    <source>
        <dbReference type="Proteomes" id="UP000306102"/>
    </source>
</evidence>
<keyword evidence="5" id="KW-0804">Transcription</keyword>
<dbReference type="PANTHER" id="PTHR31307">
    <property type="entry name" value="TRIHELIX TRANSCRIPTION FACTOR ASIL2"/>
    <property type="match status" value="1"/>
</dbReference>
<evidence type="ECO:0000256" key="7">
    <source>
        <dbReference type="SAM" id="MobiDB-lite"/>
    </source>
</evidence>
<dbReference type="GO" id="GO:0000976">
    <property type="term" value="F:transcription cis-regulatory region binding"/>
    <property type="evidence" value="ECO:0007669"/>
    <property type="project" value="TreeGrafter"/>
</dbReference>
<keyword evidence="4" id="KW-0238">DNA-binding</keyword>
<dbReference type="EMBL" id="SDRB02009624">
    <property type="protein sequence ID" value="THG08055.1"/>
    <property type="molecule type" value="Genomic_DNA"/>
</dbReference>
<dbReference type="FunFam" id="1.10.10.60:FF:000104">
    <property type="entry name" value="trihelix transcription factor ASIL2"/>
    <property type="match status" value="1"/>
</dbReference>
<sequence>MDELQFSTPQPPPARSLPFREDCWSEEATSTLVDAWGRRYLELNRGNLRQKDWQEVADAVNLRHGHTKKTRRTDVQCKNRIDTLKKKYKVEKARVSESNGSVASSWSFFPRLDYLIGSTAKKAPSPPLAVPLVYRKPPPGLVVQPVVLPQKRPSPAVDDSYFRRNYSAVAAAAAAEEEEETEEEGDEDEVEGMSRLARAIERFGEMYERIEGEKQRQMIELEKQRMQFAKDLEVQRMQLFMDTQVQLEKIKQAKRSGSNGRSWELQQQLQPWERALMVVLIAIGIASGFHIYAQAKYIELQLVMVLVDVGNLKFSVDKAVNDVANYMHCVFGSNSQPTGPNYIPSVVTSHIRHGKAARGRHMVVQGLF</sequence>
<dbReference type="PANTHER" id="PTHR31307:SF16">
    <property type="entry name" value="OS05G0560600 PROTEIN"/>
    <property type="match status" value="1"/>
</dbReference>
<gene>
    <name evidence="9" type="ORF">TEA_011889</name>
</gene>
<accession>A0A4S4DYX4</accession>
<evidence type="ECO:0000313" key="9">
    <source>
        <dbReference type="EMBL" id="THG08055.1"/>
    </source>
</evidence>
<comment type="subcellular location">
    <subcellularLocation>
        <location evidence="1">Nucleus</location>
    </subcellularLocation>
</comment>
<dbReference type="Pfam" id="PF13837">
    <property type="entry name" value="Myb_DNA-bind_4"/>
    <property type="match status" value="1"/>
</dbReference>
<dbReference type="AlphaFoldDB" id="A0A4S4DYX4"/>
<dbReference type="GO" id="GO:0005634">
    <property type="term" value="C:nucleus"/>
    <property type="evidence" value="ECO:0007669"/>
    <property type="project" value="UniProtKB-SubCell"/>
</dbReference>
<evidence type="ECO:0000256" key="4">
    <source>
        <dbReference type="ARBA" id="ARBA00023125"/>
    </source>
</evidence>
<feature type="compositionally biased region" description="Acidic residues" evidence="7">
    <location>
        <begin position="175"/>
        <end position="191"/>
    </location>
</feature>
<dbReference type="InterPro" id="IPR044823">
    <property type="entry name" value="ASIL1/2-like"/>
</dbReference>
<feature type="domain" description="Myb/SANT-like DNA-binding" evidence="8">
    <location>
        <begin position="22"/>
        <end position="113"/>
    </location>
</feature>
<keyword evidence="2" id="KW-0805">Transcription regulation</keyword>
<feature type="region of interest" description="Disordered" evidence="7">
    <location>
        <begin position="173"/>
        <end position="192"/>
    </location>
</feature>
<keyword evidence="10" id="KW-1185">Reference proteome</keyword>
<evidence type="ECO:0000256" key="3">
    <source>
        <dbReference type="ARBA" id="ARBA00023054"/>
    </source>
</evidence>
<protein>
    <recommendedName>
        <fullName evidence="8">Myb/SANT-like DNA-binding domain-containing protein</fullName>
    </recommendedName>
</protein>
<evidence type="ECO:0000256" key="6">
    <source>
        <dbReference type="ARBA" id="ARBA00023242"/>
    </source>
</evidence>
<evidence type="ECO:0000256" key="5">
    <source>
        <dbReference type="ARBA" id="ARBA00023163"/>
    </source>
</evidence>
<evidence type="ECO:0000256" key="1">
    <source>
        <dbReference type="ARBA" id="ARBA00004123"/>
    </source>
</evidence>
<name>A0A4S4DYX4_CAMSN</name>
<keyword evidence="3" id="KW-0175">Coiled coil</keyword>
<organism evidence="9 10">
    <name type="scientific">Camellia sinensis var. sinensis</name>
    <name type="common">China tea</name>
    <dbReference type="NCBI Taxonomy" id="542762"/>
    <lineage>
        <taxon>Eukaryota</taxon>
        <taxon>Viridiplantae</taxon>
        <taxon>Streptophyta</taxon>
        <taxon>Embryophyta</taxon>
        <taxon>Tracheophyta</taxon>
        <taxon>Spermatophyta</taxon>
        <taxon>Magnoliopsida</taxon>
        <taxon>eudicotyledons</taxon>
        <taxon>Gunneridae</taxon>
        <taxon>Pentapetalae</taxon>
        <taxon>asterids</taxon>
        <taxon>Ericales</taxon>
        <taxon>Theaceae</taxon>
        <taxon>Camellia</taxon>
    </lineage>
</organism>
<dbReference type="Proteomes" id="UP000306102">
    <property type="component" value="Unassembled WGS sequence"/>
</dbReference>
<evidence type="ECO:0000256" key="2">
    <source>
        <dbReference type="ARBA" id="ARBA00023015"/>
    </source>
</evidence>
<keyword evidence="6" id="KW-0539">Nucleus</keyword>
<reference evidence="9 10" key="1">
    <citation type="journal article" date="2018" name="Proc. Natl. Acad. Sci. U.S.A.">
        <title>Draft genome sequence of Camellia sinensis var. sinensis provides insights into the evolution of the tea genome and tea quality.</title>
        <authorList>
            <person name="Wei C."/>
            <person name="Yang H."/>
            <person name="Wang S."/>
            <person name="Zhao J."/>
            <person name="Liu C."/>
            <person name="Gao L."/>
            <person name="Xia E."/>
            <person name="Lu Y."/>
            <person name="Tai Y."/>
            <person name="She G."/>
            <person name="Sun J."/>
            <person name="Cao H."/>
            <person name="Tong W."/>
            <person name="Gao Q."/>
            <person name="Li Y."/>
            <person name="Deng W."/>
            <person name="Jiang X."/>
            <person name="Wang W."/>
            <person name="Chen Q."/>
            <person name="Zhang S."/>
            <person name="Li H."/>
            <person name="Wu J."/>
            <person name="Wang P."/>
            <person name="Li P."/>
            <person name="Shi C."/>
            <person name="Zheng F."/>
            <person name="Jian J."/>
            <person name="Huang B."/>
            <person name="Shan D."/>
            <person name="Shi M."/>
            <person name="Fang C."/>
            <person name="Yue Y."/>
            <person name="Li F."/>
            <person name="Li D."/>
            <person name="Wei S."/>
            <person name="Han B."/>
            <person name="Jiang C."/>
            <person name="Yin Y."/>
            <person name="Xia T."/>
            <person name="Zhang Z."/>
            <person name="Bennetzen J.L."/>
            <person name="Zhao S."/>
            <person name="Wan X."/>
        </authorList>
    </citation>
    <scope>NUCLEOTIDE SEQUENCE [LARGE SCALE GENOMIC DNA]</scope>
    <source>
        <strain evidence="10">cv. Shuchazao</strain>
        <tissue evidence="9">Leaf</tissue>
    </source>
</reference>
<dbReference type="Gene3D" id="1.10.10.60">
    <property type="entry name" value="Homeodomain-like"/>
    <property type="match status" value="1"/>
</dbReference>
<dbReference type="InterPro" id="IPR044822">
    <property type="entry name" value="Myb_DNA-bind_4"/>
</dbReference>
<evidence type="ECO:0000259" key="8">
    <source>
        <dbReference type="Pfam" id="PF13837"/>
    </source>
</evidence>
<proteinExistence type="predicted"/>